<dbReference type="SUPFAM" id="SSF109854">
    <property type="entry name" value="DinB/YfiT-like putative metalloenzymes"/>
    <property type="match status" value="1"/>
</dbReference>
<dbReference type="KEGG" id="spue:AB5L97_01505"/>
<dbReference type="RefSeq" id="WP_369046195.1">
    <property type="nucleotide sequence ID" value="NZ_CP163302.1"/>
</dbReference>
<organism evidence="2">
    <name type="scientific">Sinomonas puerhi</name>
    <dbReference type="NCBI Taxonomy" id="3238584"/>
    <lineage>
        <taxon>Bacteria</taxon>
        <taxon>Bacillati</taxon>
        <taxon>Actinomycetota</taxon>
        <taxon>Actinomycetes</taxon>
        <taxon>Micrococcales</taxon>
        <taxon>Micrococcaceae</taxon>
        <taxon>Sinomonas</taxon>
    </lineage>
</organism>
<dbReference type="InterPro" id="IPR034660">
    <property type="entry name" value="DinB/YfiT-like"/>
</dbReference>
<reference evidence="2" key="1">
    <citation type="submission" date="2024-07" db="EMBL/GenBank/DDBJ databases">
        <authorList>
            <person name="fu j."/>
        </authorList>
    </citation>
    <scope>NUCLEOTIDE SEQUENCE</scope>
    <source>
        <strain evidence="2">P10A9</strain>
    </source>
</reference>
<dbReference type="Gene3D" id="1.20.120.450">
    <property type="entry name" value="dinb family like domain"/>
    <property type="match status" value="1"/>
</dbReference>
<accession>A0AB39L3P8</accession>
<evidence type="ECO:0000259" key="1">
    <source>
        <dbReference type="Pfam" id="PF12867"/>
    </source>
</evidence>
<gene>
    <name evidence="2" type="ORF">AB5L97_01505</name>
</gene>
<name>A0AB39L3P8_9MICC</name>
<sequence>MESRSSRDAVRDGLLWIADDFTRIVDGLDPAELGSPTRGTRWTNRQLLFHLVLGQKITGASIPLIGTFARMPPGVSRSWSRLLEACSRPYNWINWAGSAAAGQLLTPAMMRGMMDRTTRAILSWYDRAEDEALTRGMSMPRSWDPYFEPWMSRRDVLEWAPKHYRHHRAQLTLTTLPL</sequence>
<dbReference type="Pfam" id="PF12867">
    <property type="entry name" value="DinB_2"/>
    <property type="match status" value="1"/>
</dbReference>
<evidence type="ECO:0000313" key="2">
    <source>
        <dbReference type="EMBL" id="XDP45727.1"/>
    </source>
</evidence>
<feature type="domain" description="DinB-like" evidence="1">
    <location>
        <begin position="18"/>
        <end position="171"/>
    </location>
</feature>
<dbReference type="EMBL" id="CP163302">
    <property type="protein sequence ID" value="XDP45727.1"/>
    <property type="molecule type" value="Genomic_DNA"/>
</dbReference>
<dbReference type="AlphaFoldDB" id="A0AB39L3P8"/>
<dbReference type="InterPro" id="IPR024775">
    <property type="entry name" value="DinB-like"/>
</dbReference>
<proteinExistence type="predicted"/>
<protein>
    <submittedName>
        <fullName evidence="2">DinB family protein</fullName>
    </submittedName>
</protein>